<evidence type="ECO:0000313" key="1">
    <source>
        <dbReference type="EMBL" id="KAF4649487.1"/>
    </source>
</evidence>
<feature type="non-terminal residue" evidence="1">
    <location>
        <position position="1"/>
    </location>
</feature>
<organism evidence="1 2">
    <name type="scientific">Perkinsus olseni</name>
    <name type="common">Perkinsus atlanticus</name>
    <dbReference type="NCBI Taxonomy" id="32597"/>
    <lineage>
        <taxon>Eukaryota</taxon>
        <taxon>Sar</taxon>
        <taxon>Alveolata</taxon>
        <taxon>Perkinsozoa</taxon>
        <taxon>Perkinsea</taxon>
        <taxon>Perkinsida</taxon>
        <taxon>Perkinsidae</taxon>
        <taxon>Perkinsus</taxon>
    </lineage>
</organism>
<gene>
    <name evidence="1" type="ORF">FOZ61_001284</name>
</gene>
<reference evidence="1 2" key="1">
    <citation type="submission" date="2020-04" db="EMBL/GenBank/DDBJ databases">
        <title>Perkinsus olseni comparative genomics.</title>
        <authorList>
            <person name="Bogema D.R."/>
        </authorList>
    </citation>
    <scope>NUCLEOTIDE SEQUENCE [LARGE SCALE GENOMIC DNA]</scope>
    <source>
        <strain evidence="1">ATCC PRA-179</strain>
    </source>
</reference>
<sequence length="50" mass="5183">VGRSGVPQVDSPRTIVPGTAEAIEGQQRSQFLASVTAQFDESAKLVAIVA</sequence>
<dbReference type="EMBL" id="JABAHT010001304">
    <property type="protein sequence ID" value="KAF4649487.1"/>
    <property type="molecule type" value="Genomic_DNA"/>
</dbReference>
<comment type="caution">
    <text evidence="1">The sequence shown here is derived from an EMBL/GenBank/DDBJ whole genome shotgun (WGS) entry which is preliminary data.</text>
</comment>
<dbReference type="Proteomes" id="UP000570595">
    <property type="component" value="Unassembled WGS sequence"/>
</dbReference>
<protein>
    <submittedName>
        <fullName evidence="1">Uncharacterized protein</fullName>
    </submittedName>
</protein>
<evidence type="ECO:0000313" key="2">
    <source>
        <dbReference type="Proteomes" id="UP000570595"/>
    </source>
</evidence>
<name>A0A7J6KQU9_PEROL</name>
<proteinExistence type="predicted"/>
<accession>A0A7J6KQU9</accession>
<dbReference type="AlphaFoldDB" id="A0A7J6KQU9"/>